<evidence type="ECO:0000256" key="8">
    <source>
        <dbReference type="ARBA" id="ARBA00031423"/>
    </source>
</evidence>
<dbReference type="Pfam" id="PF02446">
    <property type="entry name" value="Glyco_hydro_77"/>
    <property type="match status" value="1"/>
</dbReference>
<comment type="similarity">
    <text evidence="2 10">Belongs to the disproportionating enzyme family.</text>
</comment>
<keyword evidence="6 10" id="KW-0808">Transferase</keyword>
<keyword evidence="7 10" id="KW-0119">Carbohydrate metabolism</keyword>
<keyword evidence="5 10" id="KW-0328">Glycosyltransferase</keyword>
<dbReference type="InterPro" id="IPR003385">
    <property type="entry name" value="Glyco_hydro_77"/>
</dbReference>
<dbReference type="NCBIfam" id="TIGR00217">
    <property type="entry name" value="malQ"/>
    <property type="match status" value="1"/>
</dbReference>
<dbReference type="Pfam" id="PF21226">
    <property type="entry name" value="MalQ_N"/>
    <property type="match status" value="1"/>
</dbReference>
<feature type="domain" description="MalQ N-terminal beta-sandwich" evidence="11">
    <location>
        <begin position="68"/>
        <end position="158"/>
    </location>
</feature>
<evidence type="ECO:0000256" key="9">
    <source>
        <dbReference type="ARBA" id="ARBA00031501"/>
    </source>
</evidence>
<dbReference type="PANTHER" id="PTHR32438">
    <property type="entry name" value="4-ALPHA-GLUCANOTRANSFERASE DPE1, CHLOROPLASTIC/AMYLOPLASTIC"/>
    <property type="match status" value="1"/>
</dbReference>
<keyword evidence="13" id="KW-1185">Reference proteome</keyword>
<evidence type="ECO:0000256" key="6">
    <source>
        <dbReference type="ARBA" id="ARBA00022679"/>
    </source>
</evidence>
<dbReference type="RefSeq" id="WP_167164802.1">
    <property type="nucleotide sequence ID" value="NZ_BAAAOO010000002.1"/>
</dbReference>
<name>A0ABX0SFP5_9ACTN</name>
<dbReference type="GO" id="GO:0004134">
    <property type="term" value="F:4-alpha-glucanotransferase activity"/>
    <property type="evidence" value="ECO:0007669"/>
    <property type="project" value="UniProtKB-EC"/>
</dbReference>
<evidence type="ECO:0000256" key="1">
    <source>
        <dbReference type="ARBA" id="ARBA00000439"/>
    </source>
</evidence>
<evidence type="ECO:0000313" key="12">
    <source>
        <dbReference type="EMBL" id="NIH56010.1"/>
    </source>
</evidence>
<dbReference type="InterPro" id="IPR048458">
    <property type="entry name" value="MalQ_N"/>
</dbReference>
<evidence type="ECO:0000256" key="10">
    <source>
        <dbReference type="RuleBase" id="RU361207"/>
    </source>
</evidence>
<dbReference type="EC" id="2.4.1.25" evidence="3 10"/>
<evidence type="ECO:0000256" key="3">
    <source>
        <dbReference type="ARBA" id="ARBA00012560"/>
    </source>
</evidence>
<dbReference type="InterPro" id="IPR017853">
    <property type="entry name" value="GH"/>
</dbReference>
<evidence type="ECO:0000256" key="4">
    <source>
        <dbReference type="ARBA" id="ARBA00020295"/>
    </source>
</evidence>
<evidence type="ECO:0000256" key="7">
    <source>
        <dbReference type="ARBA" id="ARBA00023277"/>
    </source>
</evidence>
<dbReference type="EMBL" id="JAAMOZ010000001">
    <property type="protein sequence ID" value="NIH56010.1"/>
    <property type="molecule type" value="Genomic_DNA"/>
</dbReference>
<comment type="caution">
    <text evidence="12">The sequence shown here is derived from an EMBL/GenBank/DDBJ whole genome shotgun (WGS) entry which is preliminary data.</text>
</comment>
<organism evidence="12 13">
    <name type="scientific">Brooklawnia cerclae</name>
    <dbReference type="NCBI Taxonomy" id="349934"/>
    <lineage>
        <taxon>Bacteria</taxon>
        <taxon>Bacillati</taxon>
        <taxon>Actinomycetota</taxon>
        <taxon>Actinomycetes</taxon>
        <taxon>Propionibacteriales</taxon>
        <taxon>Propionibacteriaceae</taxon>
        <taxon>Brooklawnia</taxon>
    </lineage>
</organism>
<evidence type="ECO:0000313" key="13">
    <source>
        <dbReference type="Proteomes" id="UP000749311"/>
    </source>
</evidence>
<reference evidence="12 13" key="1">
    <citation type="submission" date="2020-02" db="EMBL/GenBank/DDBJ databases">
        <title>Sequencing the genomes of 1000 actinobacteria strains.</title>
        <authorList>
            <person name="Klenk H.-P."/>
        </authorList>
    </citation>
    <scope>NUCLEOTIDE SEQUENCE [LARGE SCALE GENOMIC DNA]</scope>
    <source>
        <strain evidence="12 13">DSM 19609</strain>
    </source>
</reference>
<evidence type="ECO:0000256" key="5">
    <source>
        <dbReference type="ARBA" id="ARBA00022676"/>
    </source>
</evidence>
<comment type="catalytic activity">
    <reaction evidence="1 10">
        <text>Transfers a segment of a (1-&gt;4)-alpha-D-glucan to a new position in an acceptor, which may be glucose or a (1-&gt;4)-alpha-D-glucan.</text>
        <dbReference type="EC" id="2.4.1.25"/>
    </reaction>
</comment>
<gene>
    <name evidence="12" type="ORF">FB473_000655</name>
</gene>
<dbReference type="SUPFAM" id="SSF51445">
    <property type="entry name" value="(Trans)glycosidases"/>
    <property type="match status" value="1"/>
</dbReference>
<sequence length="722" mass="81033">MAVQTSLAALADMLGVATEFWDWKGTHTVVSEDTIVRVLKAMGVDASTPEKVADAIAEVQLKPWRRSLPPVVVVPVGTQTHVEAHIVHGHPAEVRLRLETGEVRYLGQREHLVPPREVDGVLTGEASFQIPADLPTGYHRLELVSDDRQADSTLIVTPRHLGMPQRLGSRRLWGYGAQLYSVRSRHSWGIGDLCDLSDLVVWSATQQYAHYVLINPLHAAQPVAPMDVSPYLPSSRLFLNPMYIRPEAVGEYAVVDQQVRDRIADLRANLTEQLAGEEYLQRDAAWAAKREALRLVFAAGLRPARWMAFDDFRRRQGRRLRDFATWCALCEHYGNDWREWDEALQRPSSPEVDRLHTELIDDVTFHEWLQWVAWDQLSDAQQAARDAGMPVGVVTDLAVGVSGASADTWMMRDLYAQGIVVGAPPDAYNQVGQDWGQPPWRPDRLADTAYAPFRSMLQSALGHAGGVRIDHILGMFRLWWIPEGTTPRDGTYVRYDHDALIGIIMLEAQRADAFVIGEDLGTVEPWVRGYLAERGILGTSVLWFEYGDDGQPVPPENWREAAMGSVVTHDLPPSAGFLAKDHVKLRGSLGLLTESLDEEMAQADRELAMWSQRLRERGLLADDGDDPVETEVLGLYRYLMSTRARVLNVALVDAVGDRRVQNQPGTWKQYPNWQIPLSGPDGRPVLLEEIYQLERPMRLAAVMNGFSRAPGPWRPPRRGTRA</sequence>
<dbReference type="PANTHER" id="PTHR32438:SF5">
    <property type="entry name" value="4-ALPHA-GLUCANOTRANSFERASE DPE1, CHLOROPLASTIC_AMYLOPLASTIC"/>
    <property type="match status" value="1"/>
</dbReference>
<dbReference type="Proteomes" id="UP000749311">
    <property type="component" value="Unassembled WGS sequence"/>
</dbReference>
<dbReference type="Gene3D" id="3.20.20.80">
    <property type="entry name" value="Glycosidases"/>
    <property type="match status" value="1"/>
</dbReference>
<accession>A0ABX0SFP5</accession>
<evidence type="ECO:0000259" key="11">
    <source>
        <dbReference type="Pfam" id="PF21226"/>
    </source>
</evidence>
<evidence type="ECO:0000256" key="2">
    <source>
        <dbReference type="ARBA" id="ARBA00005684"/>
    </source>
</evidence>
<proteinExistence type="inferred from homology"/>
<protein>
    <recommendedName>
        <fullName evidence="4 10">4-alpha-glucanotransferase</fullName>
        <ecNumber evidence="3 10">2.4.1.25</ecNumber>
    </recommendedName>
    <alternativeName>
        <fullName evidence="8 10">Amylomaltase</fullName>
    </alternativeName>
    <alternativeName>
        <fullName evidence="9 10">Disproportionating enzyme</fullName>
    </alternativeName>
</protein>